<keyword evidence="1" id="KW-1133">Transmembrane helix</keyword>
<keyword evidence="1" id="KW-0812">Transmembrane</keyword>
<comment type="caution">
    <text evidence="2">The sequence shown here is derived from an EMBL/GenBank/DDBJ whole genome shotgun (WGS) entry which is preliminary data.</text>
</comment>
<dbReference type="AlphaFoldDB" id="A0A6B2GWZ3"/>
<evidence type="ECO:0000313" key="2">
    <source>
        <dbReference type="EMBL" id="NDK55355.1"/>
    </source>
</evidence>
<feature type="transmembrane region" description="Helical" evidence="1">
    <location>
        <begin position="207"/>
        <end position="233"/>
    </location>
</feature>
<gene>
    <name evidence="2" type="ORF">GWO68_05450</name>
</gene>
<keyword evidence="1" id="KW-0472">Membrane</keyword>
<name>A0A6B2GWZ3_9BACT</name>
<accession>A0A6B2GWZ3</accession>
<evidence type="ECO:0000256" key="1">
    <source>
        <dbReference type="SAM" id="Phobius"/>
    </source>
</evidence>
<dbReference type="Proteomes" id="UP000478546">
    <property type="component" value="Unassembled WGS sequence"/>
</dbReference>
<dbReference type="InterPro" id="IPR013416">
    <property type="entry name" value="CHP02587_IM"/>
</dbReference>
<dbReference type="InterPro" id="IPR024464">
    <property type="entry name" value="DUF2391"/>
</dbReference>
<reference evidence="2 3" key="1">
    <citation type="submission" date="2020-01" db="EMBL/GenBank/DDBJ databases">
        <authorList>
            <person name="Kim M.K."/>
        </authorList>
    </citation>
    <scope>NUCLEOTIDE SEQUENCE [LARGE SCALE GENOMIC DNA]</scope>
    <source>
        <strain evidence="2 3">BT213</strain>
    </source>
</reference>
<dbReference type="Pfam" id="PF09622">
    <property type="entry name" value="DUF2391"/>
    <property type="match status" value="1"/>
</dbReference>
<feature type="transmembrane region" description="Helical" evidence="1">
    <location>
        <begin position="20"/>
        <end position="44"/>
    </location>
</feature>
<sequence length="267" mass="28819">MRGITGGLLFSFPLLFTMEVWWAGFSATPAQLLGLVLFTYLLLLGYNRYAGMRPGVSWRSIMIDSVEEMGIGLVLSFAVLLVLNRIELAGMALSEIIGKTVIEAMAVSIGVSIGTAQLGATNDAEQEEDEELEAEKEPGRFGMVVLAFCGAILIGGNVAPTEEVVMLAVEAMPVHILFMALTSVGLSVIVVYFSDFKGSSSSRNSDFYFWLTFDTCVSYLVALLASAVTLWFFGRFEGLNFWTGFSEVIVLGVLSSLGASAGRLLIK</sequence>
<feature type="transmembrane region" description="Helical" evidence="1">
    <location>
        <begin position="141"/>
        <end position="160"/>
    </location>
</feature>
<keyword evidence="3" id="KW-1185">Reference proteome</keyword>
<dbReference type="EMBL" id="JAAEAA010000005">
    <property type="protein sequence ID" value="NDK55355.1"/>
    <property type="molecule type" value="Genomic_DNA"/>
</dbReference>
<proteinExistence type="predicted"/>
<organism evidence="2 3">
    <name type="scientific">Pontibacter fetidus</name>
    <dbReference type="NCBI Taxonomy" id="2700082"/>
    <lineage>
        <taxon>Bacteria</taxon>
        <taxon>Pseudomonadati</taxon>
        <taxon>Bacteroidota</taxon>
        <taxon>Cytophagia</taxon>
        <taxon>Cytophagales</taxon>
        <taxon>Hymenobacteraceae</taxon>
        <taxon>Pontibacter</taxon>
    </lineage>
</organism>
<protein>
    <submittedName>
        <fullName evidence="2">TIGR02587 family membrane protein</fullName>
    </submittedName>
</protein>
<feature type="transmembrane region" description="Helical" evidence="1">
    <location>
        <begin position="172"/>
        <end position="195"/>
    </location>
</feature>
<evidence type="ECO:0000313" key="3">
    <source>
        <dbReference type="Proteomes" id="UP000478546"/>
    </source>
</evidence>
<feature type="transmembrane region" description="Helical" evidence="1">
    <location>
        <begin position="245"/>
        <end position="266"/>
    </location>
</feature>
<dbReference type="NCBIfam" id="TIGR02587">
    <property type="entry name" value="TIGR02587 family membrane protein"/>
    <property type="match status" value="1"/>
</dbReference>